<gene>
    <name evidence="2" type="ORF">RRF57_011756</name>
</gene>
<organism evidence="2 3">
    <name type="scientific">Xylaria bambusicola</name>
    <dbReference type="NCBI Taxonomy" id="326684"/>
    <lineage>
        <taxon>Eukaryota</taxon>
        <taxon>Fungi</taxon>
        <taxon>Dikarya</taxon>
        <taxon>Ascomycota</taxon>
        <taxon>Pezizomycotina</taxon>
        <taxon>Sordariomycetes</taxon>
        <taxon>Xylariomycetidae</taxon>
        <taxon>Xylariales</taxon>
        <taxon>Xylariaceae</taxon>
        <taxon>Xylaria</taxon>
    </lineage>
</organism>
<evidence type="ECO:0000313" key="2">
    <source>
        <dbReference type="EMBL" id="KAK5636044.1"/>
    </source>
</evidence>
<reference evidence="2 3" key="1">
    <citation type="submission" date="2023-10" db="EMBL/GenBank/DDBJ databases">
        <title>Draft genome sequence of Xylaria bambusicola isolate GMP-LS, the root and basal stem rot pathogen of sugarcane in Indonesia.</title>
        <authorList>
            <person name="Selvaraj P."/>
            <person name="Muralishankar V."/>
            <person name="Muruganantham S."/>
            <person name="Sp S."/>
            <person name="Haryani S."/>
            <person name="Lau K.J.X."/>
            <person name="Naqvi N.I."/>
        </authorList>
    </citation>
    <scope>NUCLEOTIDE SEQUENCE [LARGE SCALE GENOMIC DNA]</scope>
    <source>
        <strain evidence="2">GMP-LS</strain>
    </source>
</reference>
<protein>
    <submittedName>
        <fullName evidence="2">Uncharacterized protein</fullName>
    </submittedName>
</protein>
<dbReference type="AlphaFoldDB" id="A0AAN7V332"/>
<keyword evidence="3" id="KW-1185">Reference proteome</keyword>
<sequence length="74" mass="8320">MDNASTLRHTQIDLIDMGGNSRVAPVGSSTKKSERADSPPPKKLVKRSLLTKDNIKWHEKRPKIETSTPALRRQ</sequence>
<comment type="caution">
    <text evidence="2">The sequence shown here is derived from an EMBL/GenBank/DDBJ whole genome shotgun (WGS) entry which is preliminary data.</text>
</comment>
<feature type="compositionally biased region" description="Polar residues" evidence="1">
    <location>
        <begin position="65"/>
        <end position="74"/>
    </location>
</feature>
<accession>A0AAN7V332</accession>
<feature type="region of interest" description="Disordered" evidence="1">
    <location>
        <begin position="1"/>
        <end position="74"/>
    </location>
</feature>
<name>A0AAN7V332_9PEZI</name>
<evidence type="ECO:0000313" key="3">
    <source>
        <dbReference type="Proteomes" id="UP001305414"/>
    </source>
</evidence>
<dbReference type="Proteomes" id="UP001305414">
    <property type="component" value="Unassembled WGS sequence"/>
</dbReference>
<evidence type="ECO:0000256" key="1">
    <source>
        <dbReference type="SAM" id="MobiDB-lite"/>
    </source>
</evidence>
<proteinExistence type="predicted"/>
<dbReference type="EMBL" id="JAWHQM010000061">
    <property type="protein sequence ID" value="KAK5636044.1"/>
    <property type="molecule type" value="Genomic_DNA"/>
</dbReference>